<keyword evidence="1" id="KW-0472">Membrane</keyword>
<feature type="transmembrane region" description="Helical" evidence="1">
    <location>
        <begin position="592"/>
        <end position="611"/>
    </location>
</feature>
<name>A0A1G5SFA7_9PROT</name>
<feature type="transmembrane region" description="Helical" evidence="1">
    <location>
        <begin position="340"/>
        <end position="361"/>
    </location>
</feature>
<feature type="transmembrane region" description="Helical" evidence="1">
    <location>
        <begin position="265"/>
        <end position="284"/>
    </location>
</feature>
<feature type="transmembrane region" description="Helical" evidence="1">
    <location>
        <begin position="631"/>
        <end position="647"/>
    </location>
</feature>
<evidence type="ECO:0000313" key="3">
    <source>
        <dbReference type="EMBL" id="SCZ85885.1"/>
    </source>
</evidence>
<protein>
    <recommendedName>
        <fullName evidence="2">VanZ-like domain-containing protein</fullName>
    </recommendedName>
</protein>
<organism evidence="3 4">
    <name type="scientific">Nitrosomonas mobilis</name>
    <dbReference type="NCBI Taxonomy" id="51642"/>
    <lineage>
        <taxon>Bacteria</taxon>
        <taxon>Pseudomonadati</taxon>
        <taxon>Pseudomonadota</taxon>
        <taxon>Betaproteobacteria</taxon>
        <taxon>Nitrosomonadales</taxon>
        <taxon>Nitrosomonadaceae</taxon>
        <taxon>Nitrosomonas</taxon>
    </lineage>
</organism>
<accession>A0A1G5SFA7</accession>
<feature type="transmembrane region" description="Helical" evidence="1">
    <location>
        <begin position="12"/>
        <end position="31"/>
    </location>
</feature>
<feature type="transmembrane region" description="Helical" evidence="1">
    <location>
        <begin position="463"/>
        <end position="484"/>
    </location>
</feature>
<feature type="transmembrane region" description="Helical" evidence="1">
    <location>
        <begin position="83"/>
        <end position="103"/>
    </location>
</feature>
<dbReference type="InterPro" id="IPR006976">
    <property type="entry name" value="VanZ-like"/>
</dbReference>
<feature type="transmembrane region" description="Helical" evidence="1">
    <location>
        <begin position="427"/>
        <end position="448"/>
    </location>
</feature>
<feature type="transmembrane region" description="Helical" evidence="1">
    <location>
        <begin position="710"/>
        <end position="731"/>
    </location>
</feature>
<dbReference type="EMBL" id="FMWO01000050">
    <property type="protein sequence ID" value="SCZ85885.1"/>
    <property type="molecule type" value="Genomic_DNA"/>
</dbReference>
<feature type="transmembrane region" description="Helical" evidence="1">
    <location>
        <begin position="309"/>
        <end position="328"/>
    </location>
</feature>
<dbReference type="RefSeq" id="WP_176753902.1">
    <property type="nucleotide sequence ID" value="NZ_FMWO01000050.1"/>
</dbReference>
<evidence type="ECO:0000259" key="2">
    <source>
        <dbReference type="Pfam" id="PF04892"/>
    </source>
</evidence>
<sequence>MTIPKTRLSDHISPAWALLTLVVGFIIYGSLFPFNFQSPQPFEQLYANLNPFLQRSDAIDNFLLFIPLGVALYFCFNRISQRAIAAVLLWIFLGVLLQIVQLYLPGRVASLTDSFWNVLGLITGLLSARLLTPWLHHHSIRIQQPHDRFALILFMAWLVYESFPFVPTLDISELRNHTKTFFYAPPFEWMRLWQHLLAAILGTLAALRAQLLQQRWSIIMITVLVLILLEILVPYGNLHRETLLGICLGIVVGERLEFMLRTKAWIAVVIIALCAYLTTILLPFRGQAADGEFTFTPFALLLWFGNTKAVSPTSFEVLAIGSLLWAGLSSQWQAIRQTTWMWPLLLALLISLLEGVRTLLIGYHGDTTPLIILATLTPFALSLQRHQPDFPSSFQSASPLIAQPAEEKLSPKLSLSLMQGVNKGSKAWLGILLIIFTLSLGLWILIHLPGVPYNLRELFGEDRLLGCFIFTLVLLWLGAGPWWISCRAGRQPWPALWLPLWLFITACISLLLLQFAVTTESMNDITGSPDLYRRIVQENIWGDDWQNQLKNWPGSFIVAFERTVRFTALYWLLLIPLTLCALFANRLWRPPTLIGACLILFPLWWGAKWIVVDAAITDNLTELIAPDGEPYLGAWLLLLAIHASLLSRVSLRPVVILLVAIGSTLSLLASWWLINQGLETVLFKYDSVFSALQFLLGANRSNPLTETELLLRWAIAYLSMASVIAVGIRLAKQQTSSTL</sequence>
<reference evidence="3 4" key="1">
    <citation type="submission" date="2016-10" db="EMBL/GenBank/DDBJ databases">
        <authorList>
            <person name="de Groot N.N."/>
        </authorList>
    </citation>
    <scope>NUCLEOTIDE SEQUENCE [LARGE SCALE GENOMIC DNA]</scope>
    <source>
        <strain evidence="3">1</strain>
    </source>
</reference>
<dbReference type="STRING" id="51642.NSMM_420013"/>
<feature type="transmembrane region" description="Helical" evidence="1">
    <location>
        <begin position="192"/>
        <end position="209"/>
    </location>
</feature>
<keyword evidence="4" id="KW-1185">Reference proteome</keyword>
<dbReference type="AlphaFoldDB" id="A0A1G5SFA7"/>
<feature type="transmembrane region" description="Helical" evidence="1">
    <location>
        <begin position="115"/>
        <end position="136"/>
    </location>
</feature>
<feature type="transmembrane region" description="Helical" evidence="1">
    <location>
        <begin position="58"/>
        <end position="76"/>
    </location>
</feature>
<evidence type="ECO:0000256" key="1">
    <source>
        <dbReference type="SAM" id="Phobius"/>
    </source>
</evidence>
<feature type="transmembrane region" description="Helical" evidence="1">
    <location>
        <begin position="568"/>
        <end position="585"/>
    </location>
</feature>
<gene>
    <name evidence="3" type="ORF">NSMM_420013</name>
</gene>
<feature type="transmembrane region" description="Helical" evidence="1">
    <location>
        <begin position="496"/>
        <end position="517"/>
    </location>
</feature>
<feature type="domain" description="VanZ-like" evidence="2">
    <location>
        <begin position="16"/>
        <end position="131"/>
    </location>
</feature>
<evidence type="ECO:0000313" key="4">
    <source>
        <dbReference type="Proteomes" id="UP000198729"/>
    </source>
</evidence>
<feature type="transmembrane region" description="Helical" evidence="1">
    <location>
        <begin position="148"/>
        <end position="166"/>
    </location>
</feature>
<feature type="transmembrane region" description="Helical" evidence="1">
    <location>
        <begin position="216"/>
        <end position="236"/>
    </location>
</feature>
<dbReference type="Proteomes" id="UP000198729">
    <property type="component" value="Unassembled WGS sequence"/>
</dbReference>
<keyword evidence="1" id="KW-0812">Transmembrane</keyword>
<feature type="transmembrane region" description="Helical" evidence="1">
    <location>
        <begin position="654"/>
        <end position="674"/>
    </location>
</feature>
<keyword evidence="1" id="KW-1133">Transmembrane helix</keyword>
<dbReference type="Pfam" id="PF04892">
    <property type="entry name" value="VanZ"/>
    <property type="match status" value="1"/>
</dbReference>
<proteinExistence type="predicted"/>